<dbReference type="EC" id="3.5.4.27" evidence="3 10"/>
<evidence type="ECO:0000256" key="5">
    <source>
        <dbReference type="ARBA" id="ARBA00022490"/>
    </source>
</evidence>
<dbReference type="InterPro" id="IPR003209">
    <property type="entry name" value="METHMP_CycHdrlase"/>
</dbReference>
<evidence type="ECO:0000256" key="6">
    <source>
        <dbReference type="ARBA" id="ARBA00022563"/>
    </source>
</evidence>
<dbReference type="GO" id="GO:0018759">
    <property type="term" value="F:methenyltetrahydromethanopterin cyclohydrolase activity"/>
    <property type="evidence" value="ECO:0007669"/>
    <property type="project" value="UniProtKB-UniRule"/>
</dbReference>
<dbReference type="Gene3D" id="3.30.1030.10">
    <property type="entry name" value="Methenyltetrahydromethanopterin Cyclohydrolase, Chain A, domain 2"/>
    <property type="match status" value="1"/>
</dbReference>
<dbReference type="HAMAP" id="MF_00486">
    <property type="entry name" value="McH"/>
    <property type="match status" value="1"/>
</dbReference>
<evidence type="ECO:0000256" key="3">
    <source>
        <dbReference type="ARBA" id="ARBA00012765"/>
    </source>
</evidence>
<evidence type="ECO:0000256" key="1">
    <source>
        <dbReference type="ARBA" id="ARBA00004496"/>
    </source>
</evidence>
<reference evidence="12" key="1">
    <citation type="submission" date="2013-11" db="EMBL/GenBank/DDBJ databases">
        <authorList>
            <person name="Hoang H.T."/>
            <person name="Killian M.L."/>
            <person name="Madson D.M."/>
            <person name="Arruda P.H.E."/>
            <person name="Sun D."/>
            <person name="Schwartz K.J."/>
            <person name="Yoon K."/>
        </authorList>
    </citation>
    <scope>NUCLEOTIDE SEQUENCE [LARGE SCALE GENOMIC DNA]</scope>
    <source>
        <strain evidence="12">CDK2</strain>
    </source>
</reference>
<gene>
    <name evidence="10 11" type="primary">mch</name>
    <name evidence="11" type="ORF">SY89_02002</name>
</gene>
<comment type="function">
    <text evidence="10">Catalyzes the hydrolysis of methenyl-H(4)MPT(+) to 5-formyl-H(4)MPT.</text>
</comment>
<keyword evidence="12" id="KW-1185">Reference proteome</keyword>
<organism evidence="11 12">
    <name type="scientific">Halolamina pelagica</name>
    <dbReference type="NCBI Taxonomy" id="699431"/>
    <lineage>
        <taxon>Archaea</taxon>
        <taxon>Methanobacteriati</taxon>
        <taxon>Methanobacteriota</taxon>
        <taxon>Stenosarchaea group</taxon>
        <taxon>Halobacteria</taxon>
        <taxon>Halobacteriales</taxon>
        <taxon>Haloferacaceae</taxon>
    </lineage>
</organism>
<dbReference type="NCBIfam" id="TIGR03120">
    <property type="entry name" value="one_C_mch"/>
    <property type="match status" value="1"/>
</dbReference>
<dbReference type="STRING" id="699431.SY89_02002"/>
<dbReference type="GO" id="GO:0006730">
    <property type="term" value="P:one-carbon metabolic process"/>
    <property type="evidence" value="ECO:0007669"/>
    <property type="project" value="UniProtKB-UniRule"/>
</dbReference>
<comment type="catalytic activity">
    <reaction evidence="9 10">
        <text>5,10-methenyl-5,6,7,8-tetrahydromethanopterin + H2O = N(5)-formyl-5,6,7,8-tetrahydromethanopterin + H(+)</text>
        <dbReference type="Rhea" id="RHEA:19053"/>
        <dbReference type="ChEBI" id="CHEBI:15377"/>
        <dbReference type="ChEBI" id="CHEBI:15378"/>
        <dbReference type="ChEBI" id="CHEBI:58018"/>
        <dbReference type="ChEBI" id="CHEBI:58337"/>
        <dbReference type="EC" id="3.5.4.27"/>
    </reaction>
</comment>
<name>A0A0N8I042_9EURY</name>
<evidence type="ECO:0000256" key="7">
    <source>
        <dbReference type="ARBA" id="ARBA00022801"/>
    </source>
</evidence>
<evidence type="ECO:0000256" key="4">
    <source>
        <dbReference type="ARBA" id="ARBA00020597"/>
    </source>
</evidence>
<evidence type="ECO:0000256" key="10">
    <source>
        <dbReference type="HAMAP-Rule" id="MF_00486"/>
    </source>
</evidence>
<dbReference type="PATRIC" id="fig|699431.3.peg.2054"/>
<dbReference type="Gene3D" id="3.10.340.11">
    <property type="entry name" value="Methenyltetrahydromethanopterin Cyclohydrolase, Chain A, domain 1"/>
    <property type="match status" value="1"/>
</dbReference>
<dbReference type="RefSeq" id="WP_054583940.1">
    <property type="nucleotide sequence ID" value="NZ_LGUC01000001.1"/>
</dbReference>
<keyword evidence="5 10" id="KW-0963">Cytoplasm</keyword>
<accession>A0A0N8I042</accession>
<keyword evidence="7 10" id="KW-0378">Hydrolase</keyword>
<evidence type="ECO:0000256" key="9">
    <source>
        <dbReference type="ARBA" id="ARBA00048684"/>
    </source>
</evidence>
<protein>
    <recommendedName>
        <fullName evidence="4 10">Methenyltetrahydromethanopterin cyclohydrolase</fullName>
        <ecNumber evidence="3 10">3.5.4.27</ecNumber>
    </recommendedName>
    <alternativeName>
        <fullName evidence="8 10">Methenyl-H4MPT cyclohydrolase</fullName>
    </alternativeName>
</protein>
<dbReference type="Pfam" id="PF02289">
    <property type="entry name" value="MCH"/>
    <property type="match status" value="1"/>
</dbReference>
<dbReference type="GO" id="GO:0005737">
    <property type="term" value="C:cytoplasm"/>
    <property type="evidence" value="ECO:0007669"/>
    <property type="project" value="UniProtKB-SubCell"/>
</dbReference>
<dbReference type="AlphaFoldDB" id="A0A0N8I042"/>
<comment type="caution">
    <text evidence="11">The sequence shown here is derived from an EMBL/GenBank/DDBJ whole genome shotgun (WGS) entry which is preliminary data.</text>
</comment>
<comment type="similarity">
    <text evidence="2 10">Belongs to the MCH family.</text>
</comment>
<dbReference type="OrthoDB" id="105468at2157"/>
<sequence>MESINRMAVELVDEALDFADELNVTPYELDSGATVLDFGVEVDGGVEAGVLLAEIQTAGLATITTRTGRVDGAPVPHVELSTDHPGVALLCSQKAGWELDFDVYDGLGSGPARALVGQETEFEAVGYYDEFDLTVLAVESIDLPDERVASHVADLAGVEESGVFLPTFALGSISGSVAAGARAPESAVWQLFEAGYDPDDVLSVSGSAPVAPVGYDESEAMARTNDALAYGGEVHLTVARDDADAFEAITSAAGAEFGAPFADIFAAHDWDFEALPESVFGPAAATVDVVDGPTYRFGGRDEALLAESFGF</sequence>
<dbReference type="EMBL" id="LGUC01000001">
    <property type="protein sequence ID" value="KPN31259.1"/>
    <property type="molecule type" value="Genomic_DNA"/>
</dbReference>
<keyword evidence="6 10" id="KW-0554">One-carbon metabolism</keyword>
<evidence type="ECO:0000256" key="8">
    <source>
        <dbReference type="ARBA" id="ARBA00030468"/>
    </source>
</evidence>
<evidence type="ECO:0000313" key="12">
    <source>
        <dbReference type="Proteomes" id="UP000050535"/>
    </source>
</evidence>
<comment type="subcellular location">
    <subcellularLocation>
        <location evidence="1 10">Cytoplasm</location>
    </subcellularLocation>
</comment>
<evidence type="ECO:0000313" key="11">
    <source>
        <dbReference type="EMBL" id="KPN31259.1"/>
    </source>
</evidence>
<dbReference type="Proteomes" id="UP000050535">
    <property type="component" value="Unassembled WGS sequence"/>
</dbReference>
<proteinExistence type="inferred from homology"/>
<evidence type="ECO:0000256" key="2">
    <source>
        <dbReference type="ARBA" id="ARBA00006902"/>
    </source>
</evidence>
<dbReference type="SUPFAM" id="SSF56199">
    <property type="entry name" value="Methenyltetrahydromethanopterin cyclohydrolase"/>
    <property type="match status" value="1"/>
</dbReference>